<dbReference type="PROSITE" id="PS50262">
    <property type="entry name" value="G_PROTEIN_RECEP_F1_2"/>
    <property type="match status" value="1"/>
</dbReference>
<evidence type="ECO:0000256" key="5">
    <source>
        <dbReference type="SAM" id="Phobius"/>
    </source>
</evidence>
<reference evidence="7" key="1">
    <citation type="submission" date="2023-10" db="EMBL/GenBank/DDBJ databases">
        <title>Genome assembly of Pristionchus species.</title>
        <authorList>
            <person name="Yoshida K."/>
            <person name="Sommer R.J."/>
        </authorList>
    </citation>
    <scope>NUCLEOTIDE SEQUENCE</scope>
    <source>
        <strain evidence="7">RS0144</strain>
    </source>
</reference>
<feature type="transmembrane region" description="Helical" evidence="5">
    <location>
        <begin position="27"/>
        <end position="55"/>
    </location>
</feature>
<evidence type="ECO:0000256" key="1">
    <source>
        <dbReference type="ARBA" id="ARBA00004370"/>
    </source>
</evidence>
<dbReference type="PANTHER" id="PTHR22718">
    <property type="entry name" value="SERPENTINE RECEPTOR, CLASS X"/>
    <property type="match status" value="1"/>
</dbReference>
<evidence type="ECO:0000313" key="8">
    <source>
        <dbReference type="Proteomes" id="UP001432027"/>
    </source>
</evidence>
<dbReference type="InterPro" id="IPR017452">
    <property type="entry name" value="GPCR_Rhodpsn_7TM"/>
</dbReference>
<keyword evidence="2 5" id="KW-0812">Transmembrane</keyword>
<keyword evidence="3 5" id="KW-1133">Transmembrane helix</keyword>
<feature type="transmembrane region" description="Helical" evidence="5">
    <location>
        <begin position="119"/>
        <end position="137"/>
    </location>
</feature>
<evidence type="ECO:0000313" key="7">
    <source>
        <dbReference type="EMBL" id="GMS98189.1"/>
    </source>
</evidence>
<dbReference type="EMBL" id="BTSX01000005">
    <property type="protein sequence ID" value="GMS98189.1"/>
    <property type="molecule type" value="Genomic_DNA"/>
</dbReference>
<keyword evidence="4 5" id="KW-0472">Membrane</keyword>
<dbReference type="Proteomes" id="UP001432027">
    <property type="component" value="Unassembled WGS sequence"/>
</dbReference>
<feature type="non-terminal residue" evidence="7">
    <location>
        <position position="277"/>
    </location>
</feature>
<protein>
    <recommendedName>
        <fullName evidence="6">G-protein coupled receptors family 1 profile domain-containing protein</fullName>
    </recommendedName>
</protein>
<evidence type="ECO:0000259" key="6">
    <source>
        <dbReference type="PROSITE" id="PS50262"/>
    </source>
</evidence>
<accession>A0AAV5TUS5</accession>
<name>A0AAV5TUS5_9BILA</name>
<evidence type="ECO:0000256" key="3">
    <source>
        <dbReference type="ARBA" id="ARBA00022989"/>
    </source>
</evidence>
<dbReference type="GO" id="GO:0016020">
    <property type="term" value="C:membrane"/>
    <property type="evidence" value="ECO:0007669"/>
    <property type="project" value="UniProtKB-SubCell"/>
</dbReference>
<feature type="domain" description="G-protein coupled receptors family 1 profile" evidence="6">
    <location>
        <begin position="3"/>
        <end position="269"/>
    </location>
</feature>
<dbReference type="AlphaFoldDB" id="A0AAV5TUS5"/>
<dbReference type="Gene3D" id="1.20.1070.10">
    <property type="entry name" value="Rhodopsin 7-helix transmembrane proteins"/>
    <property type="match status" value="1"/>
</dbReference>
<dbReference type="SUPFAM" id="SSF81321">
    <property type="entry name" value="Family A G protein-coupled receptor-like"/>
    <property type="match status" value="1"/>
</dbReference>
<organism evidence="7 8">
    <name type="scientific">Pristionchus entomophagus</name>
    <dbReference type="NCBI Taxonomy" id="358040"/>
    <lineage>
        <taxon>Eukaryota</taxon>
        <taxon>Metazoa</taxon>
        <taxon>Ecdysozoa</taxon>
        <taxon>Nematoda</taxon>
        <taxon>Chromadorea</taxon>
        <taxon>Rhabditida</taxon>
        <taxon>Rhabditina</taxon>
        <taxon>Diplogasteromorpha</taxon>
        <taxon>Diplogasteroidea</taxon>
        <taxon>Neodiplogasteridae</taxon>
        <taxon>Pristionchus</taxon>
    </lineage>
</organism>
<feature type="transmembrane region" description="Helical" evidence="5">
    <location>
        <begin position="76"/>
        <end position="99"/>
    </location>
</feature>
<evidence type="ECO:0000256" key="4">
    <source>
        <dbReference type="ARBA" id="ARBA00023136"/>
    </source>
</evidence>
<feature type="non-terminal residue" evidence="7">
    <location>
        <position position="1"/>
    </location>
</feature>
<feature type="transmembrane region" description="Helical" evidence="5">
    <location>
        <begin position="215"/>
        <end position="235"/>
    </location>
</feature>
<dbReference type="PANTHER" id="PTHR22718:SF11">
    <property type="entry name" value="7TM GPCR SERPENTINE RECEPTOR CLASS X (SRX) DOMAIN-CONTAINING PROTEIN"/>
    <property type="match status" value="1"/>
</dbReference>
<keyword evidence="8" id="KW-1185">Reference proteome</keyword>
<gene>
    <name evidence="7" type="ORF">PENTCL1PPCAC_20364</name>
</gene>
<comment type="subcellular location">
    <subcellularLocation>
        <location evidence="1">Membrane</location>
    </subcellularLocation>
</comment>
<comment type="caution">
    <text evidence="7">The sequence shown here is derived from an EMBL/GenBank/DDBJ whole genome shotgun (WGS) entry which is preliminary data.</text>
</comment>
<evidence type="ECO:0000256" key="2">
    <source>
        <dbReference type="ARBA" id="ARBA00022692"/>
    </source>
</evidence>
<feature type="transmembrane region" description="Helical" evidence="5">
    <location>
        <begin position="174"/>
        <end position="194"/>
    </location>
</feature>
<proteinExistence type="predicted"/>
<sequence>FLVNCIVLYAIIKGRLLYKGVKRSSSVYILSASSIAMDNFMIIVHVAYLIPAVFMQARTRSFIVQSWLFAGGMRDPAVVFFSSFFLYCWYYTTLSHILISLTRLYAIVNWKAAALTNQVTVALVILIQVMSLIGPVLTQFVSPCCKVSFDYLIYTYTYDVIVGIHNYSNDLVDVPFEVLSSGCSFVCYTIIIIYMRWMGRIVSRQVASRRRHKEYVYAMQFAAMATFYTISWISFRVIPILVGNSIEKWPHAVTTSFVLLNSWSNAFVYLVNNAEAS</sequence>